<feature type="region of interest" description="Disordered" evidence="1">
    <location>
        <begin position="35"/>
        <end position="83"/>
    </location>
</feature>
<accession>A0ABQ8RJZ2</accession>
<evidence type="ECO:0000313" key="3">
    <source>
        <dbReference type="Proteomes" id="UP001152024"/>
    </source>
</evidence>
<name>A0ABQ8RJZ2_FUSEQ</name>
<dbReference type="EMBL" id="JAOQBH010000004">
    <property type="protein sequence ID" value="KAJ4137113.1"/>
    <property type="molecule type" value="Genomic_DNA"/>
</dbReference>
<keyword evidence="3" id="KW-1185">Reference proteome</keyword>
<proteinExistence type="predicted"/>
<evidence type="ECO:0000256" key="1">
    <source>
        <dbReference type="SAM" id="MobiDB-lite"/>
    </source>
</evidence>
<dbReference type="Proteomes" id="UP001152024">
    <property type="component" value="Unassembled WGS sequence"/>
</dbReference>
<protein>
    <submittedName>
        <fullName evidence="2">Uncharacterized protein</fullName>
    </submittedName>
</protein>
<gene>
    <name evidence="2" type="ORF">NW768_002693</name>
</gene>
<organism evidence="2 3">
    <name type="scientific">Fusarium equiseti</name>
    <name type="common">Fusarium scirpi</name>
    <dbReference type="NCBI Taxonomy" id="61235"/>
    <lineage>
        <taxon>Eukaryota</taxon>
        <taxon>Fungi</taxon>
        <taxon>Dikarya</taxon>
        <taxon>Ascomycota</taxon>
        <taxon>Pezizomycotina</taxon>
        <taxon>Sordariomycetes</taxon>
        <taxon>Hypocreomycetidae</taxon>
        <taxon>Hypocreales</taxon>
        <taxon>Nectriaceae</taxon>
        <taxon>Fusarium</taxon>
        <taxon>Fusarium incarnatum-equiseti species complex</taxon>
    </lineage>
</organism>
<feature type="compositionally biased region" description="Polar residues" evidence="1">
    <location>
        <begin position="35"/>
        <end position="51"/>
    </location>
</feature>
<sequence length="183" mass="19704">MGQDCVRESPRQDEKKIDQIDKRLDGIERLLQELTRSNIDHNGNPVESHTQSIKDNRSKLSSGSPFDEPQIDESPGLEFEGGSSLSAHTVAASEIFWQEVQESSLQDRNPAINTVLSSLHEIVSQVGKHSSSGGVTLGNAKALPHGGLSELPMPPMPAVLAALHGPKGGCFSIYAVALFRGVR</sequence>
<feature type="region of interest" description="Disordered" evidence="1">
    <location>
        <begin position="1"/>
        <end position="20"/>
    </location>
</feature>
<comment type="caution">
    <text evidence="2">The sequence shown here is derived from an EMBL/GenBank/DDBJ whole genome shotgun (WGS) entry which is preliminary data.</text>
</comment>
<reference evidence="2" key="1">
    <citation type="submission" date="2022-09" db="EMBL/GenBank/DDBJ databases">
        <title>Fusarium specimens isolated from Avocado Roots.</title>
        <authorList>
            <person name="Stajich J."/>
            <person name="Roper C."/>
            <person name="Heimlech-Rivalta G."/>
        </authorList>
    </citation>
    <scope>NUCLEOTIDE SEQUENCE</scope>
    <source>
        <strain evidence="2">CF00095</strain>
    </source>
</reference>
<evidence type="ECO:0000313" key="2">
    <source>
        <dbReference type="EMBL" id="KAJ4137113.1"/>
    </source>
</evidence>